<name>A0A4P7CYZ8_9BURK</name>
<dbReference type="InterPro" id="IPR018211">
    <property type="entry name" value="ADH_Fe_CS"/>
</dbReference>
<feature type="domain" description="Alcohol dehydrogenase iron-type/glycerol dehydrogenase GldA" evidence="2">
    <location>
        <begin position="9"/>
        <end position="174"/>
    </location>
</feature>
<accession>A0A4P7CYZ8</accession>
<dbReference type="SUPFAM" id="SSF56796">
    <property type="entry name" value="Dehydroquinate synthase-like"/>
    <property type="match status" value="1"/>
</dbReference>
<proteinExistence type="predicted"/>
<dbReference type="CDD" id="cd08182">
    <property type="entry name" value="HEPD"/>
    <property type="match status" value="1"/>
</dbReference>
<dbReference type="EMBL" id="CP038149">
    <property type="protein sequence ID" value="QBR00077.1"/>
    <property type="molecule type" value="Genomic_DNA"/>
</dbReference>
<organism evidence="4 5">
    <name type="scientific">Paraburkholderia pallida</name>
    <dbReference type="NCBI Taxonomy" id="2547399"/>
    <lineage>
        <taxon>Bacteria</taxon>
        <taxon>Pseudomonadati</taxon>
        <taxon>Pseudomonadota</taxon>
        <taxon>Betaproteobacteria</taxon>
        <taxon>Burkholderiales</taxon>
        <taxon>Burkholderiaceae</taxon>
        <taxon>Paraburkholderia</taxon>
    </lineage>
</organism>
<dbReference type="Pfam" id="PF00465">
    <property type="entry name" value="Fe-ADH"/>
    <property type="match status" value="1"/>
</dbReference>
<gene>
    <name evidence="4" type="ORF">E1956_23590</name>
</gene>
<dbReference type="Gene3D" id="1.20.1090.10">
    <property type="entry name" value="Dehydroquinate synthase-like - alpha domain"/>
    <property type="match status" value="1"/>
</dbReference>
<evidence type="ECO:0000313" key="5">
    <source>
        <dbReference type="Proteomes" id="UP000295727"/>
    </source>
</evidence>
<dbReference type="PANTHER" id="PTHR11496">
    <property type="entry name" value="ALCOHOL DEHYDROGENASE"/>
    <property type="match status" value="1"/>
</dbReference>
<dbReference type="OrthoDB" id="9815791at2"/>
<dbReference type="InterPro" id="IPR039697">
    <property type="entry name" value="Alcohol_dehydrogenase_Fe"/>
</dbReference>
<dbReference type="PANTHER" id="PTHR11496:SF103">
    <property type="entry name" value="DEHYDROGENASE, PUTATIVE-RELATED"/>
    <property type="match status" value="1"/>
</dbReference>
<dbReference type="InterPro" id="IPR017775">
    <property type="entry name" value="ADH_Fe_PsrA-like"/>
</dbReference>
<reference evidence="4 5" key="1">
    <citation type="submission" date="2019-03" db="EMBL/GenBank/DDBJ databases">
        <title>Paraburkholderia sp. 7MH5, isolated from subtropical forest soil.</title>
        <authorList>
            <person name="Gao Z.-H."/>
            <person name="Qiu L.-H."/>
        </authorList>
    </citation>
    <scope>NUCLEOTIDE SEQUENCE [LARGE SCALE GENOMIC DNA]</scope>
    <source>
        <strain evidence="4 5">7MH5</strain>
    </source>
</reference>
<evidence type="ECO:0000259" key="2">
    <source>
        <dbReference type="Pfam" id="PF00465"/>
    </source>
</evidence>
<dbReference type="Pfam" id="PF25137">
    <property type="entry name" value="ADH_Fe_C"/>
    <property type="match status" value="1"/>
</dbReference>
<keyword evidence="5" id="KW-1185">Reference proteome</keyword>
<dbReference type="Proteomes" id="UP000295727">
    <property type="component" value="Chromosome 2"/>
</dbReference>
<protein>
    <submittedName>
        <fullName evidence="4">Iron-containing alcohol dehydrogenase</fullName>
    </submittedName>
</protein>
<dbReference type="GO" id="GO:0004022">
    <property type="term" value="F:alcohol dehydrogenase (NAD+) activity"/>
    <property type="evidence" value="ECO:0007669"/>
    <property type="project" value="TreeGrafter"/>
</dbReference>
<dbReference type="Gene3D" id="3.40.50.1970">
    <property type="match status" value="1"/>
</dbReference>
<dbReference type="RefSeq" id="WP_134753399.1">
    <property type="nucleotide sequence ID" value="NZ_CP038149.1"/>
</dbReference>
<dbReference type="AlphaFoldDB" id="A0A4P7CYZ8"/>
<dbReference type="PROSITE" id="PS00913">
    <property type="entry name" value="ADH_IRON_1"/>
    <property type="match status" value="1"/>
</dbReference>
<keyword evidence="1" id="KW-0560">Oxidoreductase</keyword>
<dbReference type="InterPro" id="IPR056798">
    <property type="entry name" value="ADH_Fe_C"/>
</dbReference>
<feature type="domain" description="Fe-containing alcohol dehydrogenase-like C-terminal" evidence="3">
    <location>
        <begin position="185"/>
        <end position="345"/>
    </location>
</feature>
<evidence type="ECO:0000313" key="4">
    <source>
        <dbReference type="EMBL" id="QBR00077.1"/>
    </source>
</evidence>
<dbReference type="GO" id="GO:0046872">
    <property type="term" value="F:metal ion binding"/>
    <property type="evidence" value="ECO:0007669"/>
    <property type="project" value="InterPro"/>
</dbReference>
<dbReference type="InterPro" id="IPR035873">
    <property type="entry name" value="PhpC"/>
</dbReference>
<dbReference type="InterPro" id="IPR001670">
    <property type="entry name" value="ADH_Fe/GldA"/>
</dbReference>
<sequence>MNTWSFHNPVRVRVGVDTLNEIGTLLNGRSYAVITYPDAPFRAMTQRIETLAGPALACIDNVEANPSIAMLRAACAQLAALPRLPDVLVALGGGSVMDSAKVLAAEHGEFEPMLAYLTQGRESGRRALPIIAIPTTSGTGSEVTSWATVWDPENDRKLSLSRDDLYPEAVLVDPRLVVGLPPVQTVASGLDALSHALESLWNVHANPVTRGLAVDAAREIIAALPRVAADPSDLDARSQMALGALRAGLAFSNTRTALAHNISYAITLGHGVPHGLACSFCLPAVMQAAIGADPACDAALEAIFGSLDHAPQRLGEFLGLLNVDTHPAAYGIASAEWARIVDDAFDGARGRNFIGSRARFPSFNFAPQLLKELS</sequence>
<evidence type="ECO:0000259" key="3">
    <source>
        <dbReference type="Pfam" id="PF25137"/>
    </source>
</evidence>
<evidence type="ECO:0000256" key="1">
    <source>
        <dbReference type="ARBA" id="ARBA00023002"/>
    </source>
</evidence>
<dbReference type="GO" id="GO:0017000">
    <property type="term" value="P:antibiotic biosynthetic process"/>
    <property type="evidence" value="ECO:0007669"/>
    <property type="project" value="InterPro"/>
</dbReference>
<dbReference type="NCBIfam" id="TIGR03405">
    <property type="entry name" value="Phn_Fe-ADH"/>
    <property type="match status" value="1"/>
</dbReference>
<dbReference type="KEGG" id="ppai:E1956_23590"/>